<gene>
    <name evidence="3" type="ORF">TrVE_jg2871</name>
</gene>
<evidence type="ECO:0000256" key="2">
    <source>
        <dbReference type="SAM" id="SignalP"/>
    </source>
</evidence>
<feature type="signal peptide" evidence="2">
    <location>
        <begin position="1"/>
        <end position="23"/>
    </location>
</feature>
<keyword evidence="2" id="KW-0732">Signal</keyword>
<sequence>MRSKTKFTLLLLLLLYFPHLLLHAALQTLSFLLYTIEPARIHAYFKPSLPPLDTCPLHTSPFDGASSCLDVAFTATGGQSCSAGLPNPSQNRAHQIIGSVFEHLNYSKLTTFITFSSITLTFYDLEINDLTLSPIVSSPKVKISLTMPTKPFFEFTFFEFFVLLYNFFTPLHPHPHVKFTDEVDHGVVDVSVSSPTLTIKTGQVVPHAWAHLVAPSSSVYYKTNLHPFIEHLPPFPNESTWCKIGNVDIDTVNILVKRVKNTEDFYSLQTSTTIFDQQYKVPKLLYNLTFSNRKGTEDWKGIDPIDFPRLLGEKMKGDIKSVGRNLNSWFASLAVNIGLEEVKETGKTWANWANERVKIELEGRYNITESDLDVWQRNLRVRVGREWDRAEEGLTKTRTIVHQKLKEFREDKGVKENVKRAKDNINRMNKNVKNWTDGARIVWKGWRKQRKAAKDMIFDDFE</sequence>
<dbReference type="AlphaFoldDB" id="A0A9W7EVX2"/>
<dbReference type="EMBL" id="BRXX01000119">
    <property type="protein sequence ID" value="GMH91783.1"/>
    <property type="molecule type" value="Genomic_DNA"/>
</dbReference>
<dbReference type="Proteomes" id="UP001165160">
    <property type="component" value="Unassembled WGS sequence"/>
</dbReference>
<organism evidence="3 4">
    <name type="scientific">Triparma verrucosa</name>
    <dbReference type="NCBI Taxonomy" id="1606542"/>
    <lineage>
        <taxon>Eukaryota</taxon>
        <taxon>Sar</taxon>
        <taxon>Stramenopiles</taxon>
        <taxon>Ochrophyta</taxon>
        <taxon>Bolidophyceae</taxon>
        <taxon>Parmales</taxon>
        <taxon>Triparmaceae</taxon>
        <taxon>Triparma</taxon>
    </lineage>
</organism>
<feature type="chain" id="PRO_5040940418" evidence="2">
    <location>
        <begin position="24"/>
        <end position="462"/>
    </location>
</feature>
<keyword evidence="1" id="KW-0175">Coiled coil</keyword>
<comment type="caution">
    <text evidence="3">The sequence shown here is derived from an EMBL/GenBank/DDBJ whole genome shotgun (WGS) entry which is preliminary data.</text>
</comment>
<proteinExistence type="predicted"/>
<reference evidence="4" key="1">
    <citation type="journal article" date="2023" name="Commun. Biol.">
        <title>Genome analysis of Parmales, the sister group of diatoms, reveals the evolutionary specialization of diatoms from phago-mixotrophs to photoautotrophs.</title>
        <authorList>
            <person name="Ban H."/>
            <person name="Sato S."/>
            <person name="Yoshikawa S."/>
            <person name="Yamada K."/>
            <person name="Nakamura Y."/>
            <person name="Ichinomiya M."/>
            <person name="Sato N."/>
            <person name="Blanc-Mathieu R."/>
            <person name="Endo H."/>
            <person name="Kuwata A."/>
            <person name="Ogata H."/>
        </authorList>
    </citation>
    <scope>NUCLEOTIDE SEQUENCE [LARGE SCALE GENOMIC DNA]</scope>
    <source>
        <strain evidence="4">NIES 3699</strain>
    </source>
</reference>
<evidence type="ECO:0000313" key="3">
    <source>
        <dbReference type="EMBL" id="GMH91783.1"/>
    </source>
</evidence>
<accession>A0A9W7EVX2</accession>
<feature type="coiled-coil region" evidence="1">
    <location>
        <begin position="411"/>
        <end position="438"/>
    </location>
</feature>
<protein>
    <submittedName>
        <fullName evidence="3">Uncharacterized protein</fullName>
    </submittedName>
</protein>
<keyword evidence="4" id="KW-1185">Reference proteome</keyword>
<evidence type="ECO:0000256" key="1">
    <source>
        <dbReference type="SAM" id="Coils"/>
    </source>
</evidence>
<evidence type="ECO:0000313" key="4">
    <source>
        <dbReference type="Proteomes" id="UP001165160"/>
    </source>
</evidence>
<name>A0A9W7EVX2_9STRA</name>